<evidence type="ECO:0000256" key="1">
    <source>
        <dbReference type="ARBA" id="ARBA00006817"/>
    </source>
</evidence>
<proteinExistence type="inferred from homology"/>
<evidence type="ECO:0000313" key="3">
    <source>
        <dbReference type="EMBL" id="GGP05870.1"/>
    </source>
</evidence>
<comment type="caution">
    <text evidence="3">The sequence shown here is derived from an EMBL/GenBank/DDBJ whole genome shotgun (WGS) entry which is preliminary data.</text>
</comment>
<evidence type="ECO:0000259" key="2">
    <source>
        <dbReference type="Pfam" id="PF08327"/>
    </source>
</evidence>
<protein>
    <recommendedName>
        <fullName evidence="2">Activator of Hsp90 ATPase homologue 1/2-like C-terminal domain-containing protein</fullName>
    </recommendedName>
</protein>
<dbReference type="EMBL" id="BMLV01000006">
    <property type="protein sequence ID" value="GGP05870.1"/>
    <property type="molecule type" value="Genomic_DNA"/>
</dbReference>
<sequence length="141" mass="16544">MKKLQFTIEIYTTKEKVWDALWEDQNYRNWTSVFHEGSHYESDLHEGSEILFLGPEKSGMYAKIEKLVPNEKMHFLHLGEYKDGEKQEGSFGEDAIEQYDLVEKEGKIELTVTMNVPEDYIPYFAEAFPKALEKVKELAEK</sequence>
<gene>
    <name evidence="3" type="ORF">GCM10010992_23670</name>
</gene>
<dbReference type="InterPro" id="IPR023393">
    <property type="entry name" value="START-like_dom_sf"/>
</dbReference>
<reference evidence="4" key="1">
    <citation type="journal article" date="2019" name="Int. J. Syst. Evol. Microbiol.">
        <title>The Global Catalogue of Microorganisms (GCM) 10K type strain sequencing project: providing services to taxonomists for standard genome sequencing and annotation.</title>
        <authorList>
            <consortium name="The Broad Institute Genomics Platform"/>
            <consortium name="The Broad Institute Genome Sequencing Center for Infectious Disease"/>
            <person name="Wu L."/>
            <person name="Ma J."/>
        </authorList>
    </citation>
    <scope>NUCLEOTIDE SEQUENCE [LARGE SCALE GENOMIC DNA]</scope>
    <source>
        <strain evidence="4">CGMCC 1.7656</strain>
    </source>
</reference>
<keyword evidence="4" id="KW-1185">Reference proteome</keyword>
<organism evidence="3 4">
    <name type="scientific">Cloacibacterium rupense</name>
    <dbReference type="NCBI Taxonomy" id="517423"/>
    <lineage>
        <taxon>Bacteria</taxon>
        <taxon>Pseudomonadati</taxon>
        <taxon>Bacteroidota</taxon>
        <taxon>Flavobacteriia</taxon>
        <taxon>Flavobacteriales</taxon>
        <taxon>Weeksellaceae</taxon>
    </lineage>
</organism>
<dbReference type="SUPFAM" id="SSF55961">
    <property type="entry name" value="Bet v1-like"/>
    <property type="match status" value="1"/>
</dbReference>
<name>A0ABQ2NMS6_9FLAO</name>
<dbReference type="Proteomes" id="UP000620064">
    <property type="component" value="Unassembled WGS sequence"/>
</dbReference>
<accession>A0ABQ2NMS6</accession>
<dbReference type="RefSeq" id="WP_188618344.1">
    <property type="nucleotide sequence ID" value="NZ_BMLV01000006.1"/>
</dbReference>
<comment type="similarity">
    <text evidence="1">Belongs to the AHA1 family.</text>
</comment>
<evidence type="ECO:0000313" key="4">
    <source>
        <dbReference type="Proteomes" id="UP000620064"/>
    </source>
</evidence>
<feature type="domain" description="Activator of Hsp90 ATPase homologue 1/2-like C-terminal" evidence="2">
    <location>
        <begin position="12"/>
        <end position="133"/>
    </location>
</feature>
<dbReference type="InterPro" id="IPR013538">
    <property type="entry name" value="ASHA1/2-like_C"/>
</dbReference>
<dbReference type="Gene3D" id="3.30.530.20">
    <property type="match status" value="1"/>
</dbReference>
<dbReference type="Pfam" id="PF08327">
    <property type="entry name" value="AHSA1"/>
    <property type="match status" value="1"/>
</dbReference>